<comment type="caution">
    <text evidence="1">The sequence shown here is derived from an EMBL/GenBank/DDBJ whole genome shotgun (WGS) entry which is preliminary data.</text>
</comment>
<organism evidence="1 2">
    <name type="scientific">Artomyces pyxidatus</name>
    <dbReference type="NCBI Taxonomy" id="48021"/>
    <lineage>
        <taxon>Eukaryota</taxon>
        <taxon>Fungi</taxon>
        <taxon>Dikarya</taxon>
        <taxon>Basidiomycota</taxon>
        <taxon>Agaricomycotina</taxon>
        <taxon>Agaricomycetes</taxon>
        <taxon>Russulales</taxon>
        <taxon>Auriscalpiaceae</taxon>
        <taxon>Artomyces</taxon>
    </lineage>
</organism>
<reference evidence="1" key="2">
    <citation type="journal article" date="2022" name="New Phytol.">
        <title>Evolutionary transition to the ectomycorrhizal habit in the genomes of a hyperdiverse lineage of mushroom-forming fungi.</title>
        <authorList>
            <person name="Looney B."/>
            <person name="Miyauchi S."/>
            <person name="Morin E."/>
            <person name="Drula E."/>
            <person name="Courty P.E."/>
            <person name="Kohler A."/>
            <person name="Kuo A."/>
            <person name="LaButti K."/>
            <person name="Pangilinan J."/>
            <person name="Lipzen A."/>
            <person name="Riley R."/>
            <person name="Andreopoulos W."/>
            <person name="He G."/>
            <person name="Johnson J."/>
            <person name="Nolan M."/>
            <person name="Tritt A."/>
            <person name="Barry K.W."/>
            <person name="Grigoriev I.V."/>
            <person name="Nagy L.G."/>
            <person name="Hibbett D."/>
            <person name="Henrissat B."/>
            <person name="Matheny P.B."/>
            <person name="Labbe J."/>
            <person name="Martin F.M."/>
        </authorList>
    </citation>
    <scope>NUCLEOTIDE SEQUENCE</scope>
    <source>
        <strain evidence="1">HHB10654</strain>
    </source>
</reference>
<protein>
    <submittedName>
        <fullName evidence="1">Uncharacterized protein</fullName>
    </submittedName>
</protein>
<dbReference type="Proteomes" id="UP000814140">
    <property type="component" value="Unassembled WGS sequence"/>
</dbReference>
<accession>A0ACB8SM10</accession>
<name>A0ACB8SM10_9AGAM</name>
<feature type="non-terminal residue" evidence="1">
    <location>
        <position position="91"/>
    </location>
</feature>
<evidence type="ECO:0000313" key="2">
    <source>
        <dbReference type="Proteomes" id="UP000814140"/>
    </source>
</evidence>
<evidence type="ECO:0000313" key="1">
    <source>
        <dbReference type="EMBL" id="KAI0056806.1"/>
    </source>
</evidence>
<proteinExistence type="predicted"/>
<keyword evidence="2" id="KW-1185">Reference proteome</keyword>
<gene>
    <name evidence="1" type="ORF">BV25DRAFT_1774169</name>
</gene>
<feature type="non-terminal residue" evidence="1">
    <location>
        <position position="1"/>
    </location>
</feature>
<reference evidence="1" key="1">
    <citation type="submission" date="2021-03" db="EMBL/GenBank/DDBJ databases">
        <authorList>
            <consortium name="DOE Joint Genome Institute"/>
            <person name="Ahrendt S."/>
            <person name="Looney B.P."/>
            <person name="Miyauchi S."/>
            <person name="Morin E."/>
            <person name="Drula E."/>
            <person name="Courty P.E."/>
            <person name="Chicoki N."/>
            <person name="Fauchery L."/>
            <person name="Kohler A."/>
            <person name="Kuo A."/>
            <person name="Labutti K."/>
            <person name="Pangilinan J."/>
            <person name="Lipzen A."/>
            <person name="Riley R."/>
            <person name="Andreopoulos W."/>
            <person name="He G."/>
            <person name="Johnson J."/>
            <person name="Barry K.W."/>
            <person name="Grigoriev I.V."/>
            <person name="Nagy L."/>
            <person name="Hibbett D."/>
            <person name="Henrissat B."/>
            <person name="Matheny P.B."/>
            <person name="Labbe J."/>
            <person name="Martin F."/>
        </authorList>
    </citation>
    <scope>NUCLEOTIDE SEQUENCE</scope>
    <source>
        <strain evidence="1">HHB10654</strain>
    </source>
</reference>
<dbReference type="EMBL" id="MU277258">
    <property type="protein sequence ID" value="KAI0056806.1"/>
    <property type="molecule type" value="Genomic_DNA"/>
</dbReference>
<sequence length="91" mass="10822">TPKSIVAYLEKDWVPVCSMWSAVHQKGRTIFEGDTNMLLEVYHHQLKSNFVNRKCDHRIDQLAYTLHNEVEPYFRDRYERQMVGLEGPNLK</sequence>